<accession>A0A2Z5FUI8</accession>
<evidence type="ECO:0000313" key="1">
    <source>
        <dbReference type="EMBL" id="AXC10167.1"/>
    </source>
</evidence>
<name>A0A2Z5FUI8_9BACT</name>
<organism evidence="1 2">
    <name type="scientific">Acidisarcina polymorpha</name>
    <dbReference type="NCBI Taxonomy" id="2211140"/>
    <lineage>
        <taxon>Bacteria</taxon>
        <taxon>Pseudomonadati</taxon>
        <taxon>Acidobacteriota</taxon>
        <taxon>Terriglobia</taxon>
        <taxon>Terriglobales</taxon>
        <taxon>Acidobacteriaceae</taxon>
        <taxon>Acidisarcina</taxon>
    </lineage>
</organism>
<keyword evidence="2" id="KW-1185">Reference proteome</keyword>
<sequence length="99" mass="10955">MLHSECAVGLEVGGYNERPDWPKLGPSLLVAASMILAIRTAKWAARHDERLSNLDLAVEIDYAVSMAGAVLSKLMAKNDAIFPQRKEPWYQATDEDTPK</sequence>
<dbReference type="RefSeq" id="WP_150132893.1">
    <property type="nucleotide sequence ID" value="NZ_CP030840.1"/>
</dbReference>
<proteinExistence type="predicted"/>
<evidence type="ECO:0000313" key="2">
    <source>
        <dbReference type="Proteomes" id="UP000253606"/>
    </source>
</evidence>
<dbReference type="KEGG" id="abas:ACPOL_0806"/>
<dbReference type="OrthoDB" id="121313at2"/>
<reference evidence="1 2" key="1">
    <citation type="journal article" date="2018" name="Front. Microbiol.">
        <title>Hydrolytic Capabilities as a Key to Environmental Success: Chitinolytic and Cellulolytic Acidobacteria From Acidic Sub-arctic Soils and Boreal Peatlands.</title>
        <authorList>
            <person name="Belova S.E."/>
            <person name="Ravin N.V."/>
            <person name="Pankratov T.A."/>
            <person name="Rakitin A.L."/>
            <person name="Ivanova A.A."/>
            <person name="Beletsky A.V."/>
            <person name="Mardanov A.V."/>
            <person name="Sinninghe Damste J.S."/>
            <person name="Dedysh S.N."/>
        </authorList>
    </citation>
    <scope>NUCLEOTIDE SEQUENCE [LARGE SCALE GENOMIC DNA]</scope>
    <source>
        <strain evidence="1 2">SBC82</strain>
    </source>
</reference>
<dbReference type="Proteomes" id="UP000253606">
    <property type="component" value="Chromosome"/>
</dbReference>
<dbReference type="EMBL" id="CP030840">
    <property type="protein sequence ID" value="AXC10167.1"/>
    <property type="molecule type" value="Genomic_DNA"/>
</dbReference>
<gene>
    <name evidence="1" type="ORF">ACPOL_0806</name>
</gene>
<protein>
    <submittedName>
        <fullName evidence="1">Uncharacterized protein</fullName>
    </submittedName>
</protein>
<dbReference type="AlphaFoldDB" id="A0A2Z5FUI8"/>